<accession>A0A1I3HEN2</accession>
<evidence type="ECO:0000256" key="2">
    <source>
        <dbReference type="ARBA" id="ARBA00022692"/>
    </source>
</evidence>
<feature type="transmembrane region" description="Helical" evidence="5">
    <location>
        <begin position="460"/>
        <end position="483"/>
    </location>
</feature>
<dbReference type="EMBL" id="FOQD01000008">
    <property type="protein sequence ID" value="SFI34037.1"/>
    <property type="molecule type" value="Genomic_DNA"/>
</dbReference>
<dbReference type="Pfam" id="PF12698">
    <property type="entry name" value="ABC2_membrane_3"/>
    <property type="match status" value="1"/>
</dbReference>
<feature type="transmembrane region" description="Helical" evidence="5">
    <location>
        <begin position="173"/>
        <end position="190"/>
    </location>
</feature>
<dbReference type="RefSeq" id="WP_092050241.1">
    <property type="nucleotide sequence ID" value="NZ_FOQD01000008.1"/>
</dbReference>
<name>A0A1I3HEN2_9PLAN</name>
<sequence length="581" mass="61607">MIGGPLLVRDLLTLPRNPKHFGLRAGYVATLCVLIYTGAQTAAGLSPLRSIGDIAHFGSGIFGIVCMFQLALVLGASLLFSAGNIAQEKDRRTLILLLMTDLRTTELVLGKSLASILPVLVLIAVSLPVLCCLRMLGGITLAQIIWVEALCLVSCLAAAAWGTLVGYWREKTFQILAISFLGAGLFVGLAETIRGAAGPDSAVGKIAGAFDPFLALAHILHPLTADAAATAPVIQVWNTVIALGAVAAGLWAYTCVMVRVWNPSRAMYIQVDESEAAEDDKAPATTAIKARNVWTQPVLWREICTQAYGRKVGLIKVAYVLFAVFCMLWLSRLPEDAPLVFGTITGTGLVFVLLSLASLILVNAQAVTSLTSERDGQTLELLLVTEVSPSEFVFGKLWGVLFNTKELIAIPLLLVLMSFVRGEVSLAPFVCILLSYVALVIFAAVLGLHSGISFEASRAAILNSLGTMFFLFIGIFICMMLIVEARTSFILQLLPFLVFILGGSLALGASLTHQNPSQALKLAAAALPFATFYAVVSFLLGDSPAVCLSILAAYGGTTLAMIVPAVSAFDVAVGRTSTDRG</sequence>
<feature type="transmembrane region" description="Helical" evidence="5">
    <location>
        <begin position="552"/>
        <end position="573"/>
    </location>
</feature>
<evidence type="ECO:0000256" key="4">
    <source>
        <dbReference type="ARBA" id="ARBA00023136"/>
    </source>
</evidence>
<comment type="subcellular location">
    <subcellularLocation>
        <location evidence="1">Membrane</location>
        <topology evidence="1">Multi-pass membrane protein</topology>
    </subcellularLocation>
</comment>
<protein>
    <recommendedName>
        <fullName evidence="6">ABC-2 type transporter transmembrane domain-containing protein</fullName>
    </recommendedName>
</protein>
<dbReference type="AlphaFoldDB" id="A0A1I3HEN2"/>
<keyword evidence="4 5" id="KW-0472">Membrane</keyword>
<feature type="transmembrane region" description="Helical" evidence="5">
    <location>
        <begin position="240"/>
        <end position="261"/>
    </location>
</feature>
<keyword evidence="8" id="KW-1185">Reference proteome</keyword>
<feature type="transmembrane region" description="Helical" evidence="5">
    <location>
        <begin position="116"/>
        <end position="137"/>
    </location>
</feature>
<evidence type="ECO:0000256" key="1">
    <source>
        <dbReference type="ARBA" id="ARBA00004141"/>
    </source>
</evidence>
<dbReference type="InterPro" id="IPR013525">
    <property type="entry name" value="ABC2_TM"/>
</dbReference>
<dbReference type="Proteomes" id="UP000199518">
    <property type="component" value="Unassembled WGS sequence"/>
</dbReference>
<dbReference type="OrthoDB" id="229421at2"/>
<feature type="transmembrane region" description="Helical" evidence="5">
    <location>
        <begin position="489"/>
        <end position="507"/>
    </location>
</feature>
<feature type="transmembrane region" description="Helical" evidence="5">
    <location>
        <begin position="313"/>
        <end position="331"/>
    </location>
</feature>
<proteinExistence type="predicted"/>
<evidence type="ECO:0000256" key="5">
    <source>
        <dbReference type="SAM" id="Phobius"/>
    </source>
</evidence>
<dbReference type="GO" id="GO:0016020">
    <property type="term" value="C:membrane"/>
    <property type="evidence" value="ECO:0007669"/>
    <property type="project" value="UniProtKB-SubCell"/>
</dbReference>
<dbReference type="PANTHER" id="PTHR43471">
    <property type="entry name" value="ABC TRANSPORTER PERMEASE"/>
    <property type="match status" value="1"/>
</dbReference>
<gene>
    <name evidence="7" type="ORF">SAMN05421753_10826</name>
</gene>
<evidence type="ECO:0000259" key="6">
    <source>
        <dbReference type="Pfam" id="PF12698"/>
    </source>
</evidence>
<dbReference type="PANTHER" id="PTHR43471:SF12">
    <property type="entry name" value="HYPOTHETICAL MEMBRANE PROTEIN, CONSERVED"/>
    <property type="match status" value="1"/>
</dbReference>
<keyword evidence="3 5" id="KW-1133">Transmembrane helix</keyword>
<evidence type="ECO:0000313" key="8">
    <source>
        <dbReference type="Proteomes" id="UP000199518"/>
    </source>
</evidence>
<feature type="transmembrane region" description="Helical" evidence="5">
    <location>
        <begin position="21"/>
        <end position="39"/>
    </location>
</feature>
<reference evidence="8" key="1">
    <citation type="submission" date="2016-10" db="EMBL/GenBank/DDBJ databases">
        <authorList>
            <person name="Varghese N."/>
            <person name="Submissions S."/>
        </authorList>
    </citation>
    <scope>NUCLEOTIDE SEQUENCE [LARGE SCALE GENOMIC DNA]</scope>
    <source>
        <strain evidence="8">DSM 26348</strain>
    </source>
</reference>
<keyword evidence="2 5" id="KW-0812">Transmembrane</keyword>
<feature type="transmembrane region" description="Helical" evidence="5">
    <location>
        <begin position="519"/>
        <end position="540"/>
    </location>
</feature>
<feature type="transmembrane region" description="Helical" evidence="5">
    <location>
        <begin position="59"/>
        <end position="81"/>
    </location>
</feature>
<dbReference type="STRING" id="1576369.SAMN05421753_10826"/>
<feature type="transmembrane region" description="Helical" evidence="5">
    <location>
        <begin position="337"/>
        <end position="362"/>
    </location>
</feature>
<feature type="transmembrane region" description="Helical" evidence="5">
    <location>
        <begin position="426"/>
        <end position="448"/>
    </location>
</feature>
<dbReference type="GO" id="GO:0140359">
    <property type="term" value="F:ABC-type transporter activity"/>
    <property type="evidence" value="ECO:0007669"/>
    <property type="project" value="InterPro"/>
</dbReference>
<evidence type="ECO:0000256" key="3">
    <source>
        <dbReference type="ARBA" id="ARBA00022989"/>
    </source>
</evidence>
<evidence type="ECO:0000313" key="7">
    <source>
        <dbReference type="EMBL" id="SFI34037.1"/>
    </source>
</evidence>
<feature type="domain" description="ABC-2 type transporter transmembrane" evidence="6">
    <location>
        <begin position="57"/>
        <end position="250"/>
    </location>
</feature>
<organism evidence="7 8">
    <name type="scientific">Planctomicrobium piriforme</name>
    <dbReference type="NCBI Taxonomy" id="1576369"/>
    <lineage>
        <taxon>Bacteria</taxon>
        <taxon>Pseudomonadati</taxon>
        <taxon>Planctomycetota</taxon>
        <taxon>Planctomycetia</taxon>
        <taxon>Planctomycetales</taxon>
        <taxon>Planctomycetaceae</taxon>
        <taxon>Planctomicrobium</taxon>
    </lineage>
</organism>
<feature type="transmembrane region" description="Helical" evidence="5">
    <location>
        <begin position="144"/>
        <end position="167"/>
    </location>
</feature>